<dbReference type="Pfam" id="PF03929">
    <property type="entry name" value="PepSY_TM"/>
    <property type="match status" value="1"/>
</dbReference>
<keyword evidence="4" id="KW-1185">Reference proteome</keyword>
<evidence type="ECO:0000256" key="2">
    <source>
        <dbReference type="SAM" id="Phobius"/>
    </source>
</evidence>
<feature type="transmembrane region" description="Helical" evidence="2">
    <location>
        <begin position="376"/>
        <end position="397"/>
    </location>
</feature>
<organism evidence="3 4">
    <name type="scientific">Echinicola jeungdonensis</name>
    <dbReference type="NCBI Taxonomy" id="709343"/>
    <lineage>
        <taxon>Bacteria</taxon>
        <taxon>Pseudomonadati</taxon>
        <taxon>Bacteroidota</taxon>
        <taxon>Cytophagia</taxon>
        <taxon>Cytophagales</taxon>
        <taxon>Cyclobacteriaceae</taxon>
        <taxon>Echinicola</taxon>
    </lineage>
</organism>
<proteinExistence type="predicted"/>
<gene>
    <name evidence="3" type="ORF">ACFFUR_04535</name>
</gene>
<dbReference type="EMBL" id="JBHMEW010000039">
    <property type="protein sequence ID" value="MFB9211063.1"/>
    <property type="molecule type" value="Genomic_DNA"/>
</dbReference>
<feature type="transmembrane region" description="Helical" evidence="2">
    <location>
        <begin position="170"/>
        <end position="189"/>
    </location>
</feature>
<dbReference type="Proteomes" id="UP001589654">
    <property type="component" value="Unassembled WGS sequence"/>
</dbReference>
<feature type="transmembrane region" description="Helical" evidence="2">
    <location>
        <begin position="220"/>
        <end position="240"/>
    </location>
</feature>
<feature type="compositionally biased region" description="Basic residues" evidence="1">
    <location>
        <begin position="399"/>
        <end position="410"/>
    </location>
</feature>
<dbReference type="RefSeq" id="WP_290249636.1">
    <property type="nucleotide sequence ID" value="NZ_JAUFQT010000002.1"/>
</dbReference>
<feature type="region of interest" description="Disordered" evidence="1">
    <location>
        <begin position="399"/>
        <end position="435"/>
    </location>
</feature>
<evidence type="ECO:0000256" key="1">
    <source>
        <dbReference type="SAM" id="MobiDB-lite"/>
    </source>
</evidence>
<feature type="compositionally biased region" description="Polar residues" evidence="1">
    <location>
        <begin position="424"/>
        <end position="435"/>
    </location>
</feature>
<accession>A0ABV5J2K7</accession>
<reference evidence="3 4" key="1">
    <citation type="submission" date="2024-09" db="EMBL/GenBank/DDBJ databases">
        <authorList>
            <person name="Sun Q."/>
            <person name="Mori K."/>
        </authorList>
    </citation>
    <scope>NUCLEOTIDE SEQUENCE [LARGE SCALE GENOMIC DNA]</scope>
    <source>
        <strain evidence="3 4">CECT 7682</strain>
    </source>
</reference>
<evidence type="ECO:0000313" key="3">
    <source>
        <dbReference type="EMBL" id="MFB9211063.1"/>
    </source>
</evidence>
<protein>
    <submittedName>
        <fullName evidence="3">PepSY-associated TM helix domain-containing protein</fullName>
    </submittedName>
</protein>
<dbReference type="PANTHER" id="PTHR34219:SF3">
    <property type="entry name" value="BLL7967 PROTEIN"/>
    <property type="match status" value="1"/>
</dbReference>
<evidence type="ECO:0000313" key="4">
    <source>
        <dbReference type="Proteomes" id="UP001589654"/>
    </source>
</evidence>
<feature type="transmembrane region" description="Helical" evidence="2">
    <location>
        <begin position="33"/>
        <end position="57"/>
    </location>
</feature>
<keyword evidence="2" id="KW-0472">Membrane</keyword>
<dbReference type="InterPro" id="IPR005625">
    <property type="entry name" value="PepSY-ass_TM"/>
</dbReference>
<keyword evidence="2" id="KW-0812">Transmembrane</keyword>
<dbReference type="PANTHER" id="PTHR34219">
    <property type="entry name" value="IRON-REGULATED INNER MEMBRANE PROTEIN-RELATED"/>
    <property type="match status" value="1"/>
</dbReference>
<sequence>MKLFYKKKLEHKPCLQKKKPSKKSGFRRVNDWLHLWLGLISGIVVFIISITGCIYVFEKEIRSFTQSYQFVEARNLPMKPPSVLKSISKDFVQREHGAVPTIFGINYPGKGKAAIAAYSDKDYGYTMVYMDPYNGKVLHEKILSHDFFRIVLMGHFYFWLPPAIGQPFVASSVLIFVVLLISGLIMWWPKNLKKSNVNKSFKIKWKASFKRVNYDLHNVLGFYALVFALVLSLTGLVWGFQWFKKAYFFTLTAGQSLEEVTKPSSDSTLVDLPFNASAEDMIWQQMKKEYPDPNAQIQVEFAHEKTDPIRVIYNPNYGTYYKRQFRFFDQYSLEEIQNGGGVYQEKFEEASVGEKIYRMNYDIHVGAIAGLPGKTLAFFVSLICASLPVTGFLVWWGRKKKKAKKKKKGKPQGSPYKNIRSDRQLGQQKSRIPVS</sequence>
<name>A0ABV5J2K7_9BACT</name>
<comment type="caution">
    <text evidence="3">The sequence shown here is derived from an EMBL/GenBank/DDBJ whole genome shotgun (WGS) entry which is preliminary data.</text>
</comment>
<keyword evidence="2" id="KW-1133">Transmembrane helix</keyword>